<accession>A0AAF3FBK4</accession>
<dbReference type="InterPro" id="IPR049720">
    <property type="entry name" value="EF1B_bsu/dsu"/>
</dbReference>
<dbReference type="PROSITE" id="PS00824">
    <property type="entry name" value="EF1BD_1"/>
    <property type="match status" value="1"/>
</dbReference>
<dbReference type="Pfam" id="PF10587">
    <property type="entry name" value="EF-1_beta_acid"/>
    <property type="match status" value="1"/>
</dbReference>
<reference evidence="8" key="1">
    <citation type="submission" date="2024-02" db="UniProtKB">
        <authorList>
            <consortium name="WormBaseParasite"/>
        </authorList>
    </citation>
    <scope>IDENTIFICATION</scope>
</reference>
<evidence type="ECO:0000256" key="4">
    <source>
        <dbReference type="SAM" id="MobiDB-lite"/>
    </source>
</evidence>
<feature type="region of interest" description="Disordered" evidence="4">
    <location>
        <begin position="92"/>
        <end position="126"/>
    </location>
</feature>
<dbReference type="AlphaFoldDB" id="A0AAF3FBK4"/>
<dbReference type="SMART" id="SM01182">
    <property type="entry name" value="EF-1_beta_acid"/>
    <property type="match status" value="1"/>
</dbReference>
<organism evidence="7 8">
    <name type="scientific">Mesorhabditis belari</name>
    <dbReference type="NCBI Taxonomy" id="2138241"/>
    <lineage>
        <taxon>Eukaryota</taxon>
        <taxon>Metazoa</taxon>
        <taxon>Ecdysozoa</taxon>
        <taxon>Nematoda</taxon>
        <taxon>Chromadorea</taxon>
        <taxon>Rhabditida</taxon>
        <taxon>Rhabditina</taxon>
        <taxon>Rhabditomorpha</taxon>
        <taxon>Rhabditoidea</taxon>
        <taxon>Rhabditidae</taxon>
        <taxon>Mesorhabditinae</taxon>
        <taxon>Mesorhabditis</taxon>
    </lineage>
</organism>
<dbReference type="Pfam" id="PF00736">
    <property type="entry name" value="EF1_GNE"/>
    <property type="match status" value="1"/>
</dbReference>
<dbReference type="InterPro" id="IPR014717">
    <property type="entry name" value="Transl_elong_EF1B/ribsomal_bS6"/>
</dbReference>
<evidence type="ECO:0000259" key="5">
    <source>
        <dbReference type="SMART" id="SM00888"/>
    </source>
</evidence>
<comment type="similarity">
    <text evidence="1">Belongs to the EF-1-beta/EF-1-delta family.</text>
</comment>
<dbReference type="InterPro" id="IPR036219">
    <property type="entry name" value="eEF-1beta-like_sf"/>
</dbReference>
<dbReference type="SUPFAM" id="SSF54984">
    <property type="entry name" value="eEF-1beta-like"/>
    <property type="match status" value="1"/>
</dbReference>
<dbReference type="FunFam" id="3.30.70.60:FF:000001">
    <property type="entry name" value="Elongation factor 1-beta 1 like"/>
    <property type="match status" value="1"/>
</dbReference>
<dbReference type="WBParaSite" id="MBELARI_LOCUS4324">
    <property type="protein sequence ID" value="MBELARI_LOCUS4324"/>
    <property type="gene ID" value="MBELARI_LOCUS4324"/>
</dbReference>
<name>A0AAF3FBK4_9BILA</name>
<dbReference type="CDD" id="cd00292">
    <property type="entry name" value="EF1B"/>
    <property type="match status" value="1"/>
</dbReference>
<protein>
    <submittedName>
        <fullName evidence="8">Uncharacterized protein</fullName>
    </submittedName>
</protein>
<evidence type="ECO:0000256" key="2">
    <source>
        <dbReference type="ARBA" id="ARBA00022768"/>
    </source>
</evidence>
<keyword evidence="7" id="KW-1185">Reference proteome</keyword>
<dbReference type="InterPro" id="IPR014038">
    <property type="entry name" value="EF1B_bsu/dsu_GNE"/>
</dbReference>
<dbReference type="Gene3D" id="3.30.70.60">
    <property type="match status" value="1"/>
</dbReference>
<dbReference type="Proteomes" id="UP000887575">
    <property type="component" value="Unassembled WGS sequence"/>
</dbReference>
<dbReference type="SMART" id="SM00888">
    <property type="entry name" value="EF1_GNE"/>
    <property type="match status" value="1"/>
</dbReference>
<dbReference type="GO" id="GO:0005829">
    <property type="term" value="C:cytosol"/>
    <property type="evidence" value="ECO:0007669"/>
    <property type="project" value="TreeGrafter"/>
</dbReference>
<dbReference type="PANTHER" id="PTHR11595:SF21">
    <property type="entry name" value="ELONGATION FACTOR 1-BETA"/>
    <property type="match status" value="1"/>
</dbReference>
<dbReference type="GO" id="GO:0005085">
    <property type="term" value="F:guanyl-nucleotide exchange factor activity"/>
    <property type="evidence" value="ECO:0007669"/>
    <property type="project" value="TreeGrafter"/>
</dbReference>
<keyword evidence="2" id="KW-0251">Elongation factor</keyword>
<dbReference type="PANTHER" id="PTHR11595">
    <property type="entry name" value="EF-HAND AND COILED-COIL DOMAIN-CONTAINING FAMILY MEMBER"/>
    <property type="match status" value="1"/>
</dbReference>
<keyword evidence="3" id="KW-0648">Protein biosynthesis</keyword>
<evidence type="ECO:0000256" key="3">
    <source>
        <dbReference type="ARBA" id="ARBA00022917"/>
    </source>
</evidence>
<evidence type="ECO:0000313" key="7">
    <source>
        <dbReference type="Proteomes" id="UP000887575"/>
    </source>
</evidence>
<dbReference type="GO" id="GO:0005853">
    <property type="term" value="C:eukaryotic translation elongation factor 1 complex"/>
    <property type="evidence" value="ECO:0007669"/>
    <property type="project" value="InterPro"/>
</dbReference>
<proteinExistence type="inferred from homology"/>
<dbReference type="InterPro" id="IPR001326">
    <property type="entry name" value="Transl_elong_EF1B_B/D_CS"/>
</dbReference>
<evidence type="ECO:0000313" key="8">
    <source>
        <dbReference type="WBParaSite" id="MBELARI_LOCUS4324"/>
    </source>
</evidence>
<feature type="domain" description="Elongation factor 1 beta central acidic region eukaryote" evidence="6">
    <location>
        <begin position="117"/>
        <end position="143"/>
    </location>
</feature>
<dbReference type="InterPro" id="IPR018940">
    <property type="entry name" value="EF-1_beta_acid_region_euk"/>
</dbReference>
<sequence>MSDGLLCEASALLAARIFVTAAEQNHYGEKRLLSSVDVKGAATSRKGNQNEKGSCDTGILDELKKMRDENAEIKQQLRDLRGLIEKLQNLQVSRSRQSTVGEPAKEEQKGEEDDFDLFGSEDEEDDEKKKVVEERLKAYNEKKSKKPGPIAKSSIILDVKPWDDTTSLEELEKLVRSIEKDGLVWGGAKQIPIGYGIKKLQIICVVEDAKVSVDDVTEEIEGFDELCQSVDVVAFNKI</sequence>
<feature type="compositionally biased region" description="Acidic residues" evidence="4">
    <location>
        <begin position="109"/>
        <end position="126"/>
    </location>
</feature>
<evidence type="ECO:0000259" key="6">
    <source>
        <dbReference type="SMART" id="SM01182"/>
    </source>
</evidence>
<evidence type="ECO:0000256" key="1">
    <source>
        <dbReference type="ARBA" id="ARBA00007411"/>
    </source>
</evidence>
<dbReference type="GO" id="GO:0003746">
    <property type="term" value="F:translation elongation factor activity"/>
    <property type="evidence" value="ECO:0007669"/>
    <property type="project" value="UniProtKB-KW"/>
</dbReference>
<feature type="domain" description="Translation elongation factor EF1B beta/delta subunit guanine nucleotide exchange" evidence="5">
    <location>
        <begin position="152"/>
        <end position="238"/>
    </location>
</feature>